<dbReference type="GO" id="GO:0005886">
    <property type="term" value="C:plasma membrane"/>
    <property type="evidence" value="ECO:0007669"/>
    <property type="project" value="UniProtKB-SubCell"/>
</dbReference>
<keyword evidence="3" id="KW-1003">Cell membrane</keyword>
<feature type="transmembrane region" description="Helical" evidence="9">
    <location>
        <begin position="46"/>
        <end position="64"/>
    </location>
</feature>
<evidence type="ECO:0000256" key="8">
    <source>
        <dbReference type="ARBA" id="ARBA00038436"/>
    </source>
</evidence>
<dbReference type="EMBL" id="CP021377">
    <property type="protein sequence ID" value="ART83731.1"/>
    <property type="molecule type" value="Genomic_DNA"/>
</dbReference>
<evidence type="ECO:0000259" key="10">
    <source>
        <dbReference type="Pfam" id="PF04290"/>
    </source>
</evidence>
<dbReference type="RefSeq" id="WP_087038407.1">
    <property type="nucleotide sequence ID" value="NZ_CP021377.1"/>
</dbReference>
<dbReference type="AlphaFoldDB" id="A0A1Y0D832"/>
<comment type="subunit">
    <text evidence="9">The complex comprises the extracytoplasmic solute receptor protein and the two transmembrane proteins.</text>
</comment>
<evidence type="ECO:0000256" key="1">
    <source>
        <dbReference type="ARBA" id="ARBA00004429"/>
    </source>
</evidence>
<evidence type="ECO:0000313" key="11">
    <source>
        <dbReference type="EMBL" id="ART83731.1"/>
    </source>
</evidence>
<sequence>MSKRNVVDIFFEWVTIIAIALVMFLVLLQVFYRYALNDPIGWTQEISVFCTMIVVMLGAAIAFKRGDHISISFFVELFPVKVQKVITIIANLITIIFLGTLSYQSWLLSKRAMMQVSPTSGIPLGYIILFVTVGTALSAIYLIPQLFNPKLHRTEDEALSEINIEK</sequence>
<comment type="similarity">
    <text evidence="8 9">Belongs to the TRAP transporter small permease family.</text>
</comment>
<evidence type="ECO:0000256" key="2">
    <source>
        <dbReference type="ARBA" id="ARBA00022448"/>
    </source>
</evidence>
<keyword evidence="2 9" id="KW-0813">Transport</keyword>
<gene>
    <name evidence="11" type="ORF">CBP31_14710</name>
</gene>
<comment type="subcellular location">
    <subcellularLocation>
        <location evidence="1 9">Cell inner membrane</location>
        <topology evidence="1 9">Multi-pass membrane protein</topology>
    </subcellularLocation>
</comment>
<dbReference type="PANTHER" id="PTHR35011">
    <property type="entry name" value="2,3-DIKETO-L-GULONATE TRAP TRANSPORTER SMALL PERMEASE PROTEIN YIAM"/>
    <property type="match status" value="1"/>
</dbReference>
<name>A0A1Y0D832_9GAMM</name>
<organism evidence="11 12">
    <name type="scientific">Oceanisphaera profunda</name>
    <dbReference type="NCBI Taxonomy" id="1416627"/>
    <lineage>
        <taxon>Bacteria</taxon>
        <taxon>Pseudomonadati</taxon>
        <taxon>Pseudomonadota</taxon>
        <taxon>Gammaproteobacteria</taxon>
        <taxon>Aeromonadales</taxon>
        <taxon>Aeromonadaceae</taxon>
        <taxon>Oceanisphaera</taxon>
    </lineage>
</organism>
<reference evidence="11 12" key="1">
    <citation type="journal article" date="2014" name="Int. J. Syst. Evol. Microbiol.">
        <title>Oceanisphaera profunda sp. nov., a marine bacterium isolated from deep-sea sediment, and emended description of the genus Oceanisphaera.</title>
        <authorList>
            <person name="Xu Z."/>
            <person name="Zhang X.Y."/>
            <person name="Su H.N."/>
            <person name="Yu Z.C."/>
            <person name="Liu C."/>
            <person name="Li H."/>
            <person name="Chen X.L."/>
            <person name="Song X.Y."/>
            <person name="Xie B.B."/>
            <person name="Qin Q.L."/>
            <person name="Zhou B.C."/>
            <person name="Shi M."/>
            <person name="Huang Y."/>
            <person name="Zhang Y.Z."/>
        </authorList>
    </citation>
    <scope>NUCLEOTIDE SEQUENCE [LARGE SCALE GENOMIC DNA]</scope>
    <source>
        <strain evidence="11 12">SM1222</strain>
    </source>
</reference>
<keyword evidence="4 9" id="KW-0997">Cell inner membrane</keyword>
<feature type="domain" description="Tripartite ATP-independent periplasmic transporters DctQ component" evidence="10">
    <location>
        <begin position="23"/>
        <end position="148"/>
    </location>
</feature>
<keyword evidence="6 9" id="KW-1133">Transmembrane helix</keyword>
<keyword evidence="12" id="KW-1185">Reference proteome</keyword>
<dbReference type="PANTHER" id="PTHR35011:SF11">
    <property type="entry name" value="TRAP TRANSPORTER SMALL PERMEASE PROTEIN"/>
    <property type="match status" value="1"/>
</dbReference>
<dbReference type="KEGG" id="opf:CBP31_14710"/>
<dbReference type="InterPro" id="IPR007387">
    <property type="entry name" value="TRAP_DctQ"/>
</dbReference>
<dbReference type="OrthoDB" id="2085311at2"/>
<dbReference type="Proteomes" id="UP000243937">
    <property type="component" value="Chromosome"/>
</dbReference>
<evidence type="ECO:0000256" key="5">
    <source>
        <dbReference type="ARBA" id="ARBA00022692"/>
    </source>
</evidence>
<evidence type="ECO:0000256" key="9">
    <source>
        <dbReference type="RuleBase" id="RU369079"/>
    </source>
</evidence>
<evidence type="ECO:0000256" key="6">
    <source>
        <dbReference type="ARBA" id="ARBA00022989"/>
    </source>
</evidence>
<dbReference type="GO" id="GO:0015740">
    <property type="term" value="P:C4-dicarboxylate transport"/>
    <property type="evidence" value="ECO:0007669"/>
    <property type="project" value="TreeGrafter"/>
</dbReference>
<feature type="transmembrane region" description="Helical" evidence="9">
    <location>
        <begin position="9"/>
        <end position="34"/>
    </location>
</feature>
<evidence type="ECO:0000313" key="12">
    <source>
        <dbReference type="Proteomes" id="UP000243937"/>
    </source>
</evidence>
<protein>
    <recommendedName>
        <fullName evidence="9">TRAP transporter small permease protein</fullName>
    </recommendedName>
</protein>
<dbReference type="Pfam" id="PF04290">
    <property type="entry name" value="DctQ"/>
    <property type="match status" value="1"/>
</dbReference>
<feature type="transmembrane region" description="Helical" evidence="9">
    <location>
        <begin position="85"/>
        <end position="104"/>
    </location>
</feature>
<keyword evidence="5 9" id="KW-0812">Transmembrane</keyword>
<evidence type="ECO:0000256" key="7">
    <source>
        <dbReference type="ARBA" id="ARBA00023136"/>
    </source>
</evidence>
<comment type="function">
    <text evidence="9">Part of the tripartite ATP-independent periplasmic (TRAP) transport system.</text>
</comment>
<evidence type="ECO:0000256" key="4">
    <source>
        <dbReference type="ARBA" id="ARBA00022519"/>
    </source>
</evidence>
<proteinExistence type="inferred from homology"/>
<feature type="transmembrane region" description="Helical" evidence="9">
    <location>
        <begin position="124"/>
        <end position="143"/>
    </location>
</feature>
<accession>A0A1Y0D832</accession>
<keyword evidence="7 9" id="KW-0472">Membrane</keyword>
<dbReference type="GO" id="GO:0022857">
    <property type="term" value="F:transmembrane transporter activity"/>
    <property type="evidence" value="ECO:0007669"/>
    <property type="project" value="UniProtKB-UniRule"/>
</dbReference>
<evidence type="ECO:0000256" key="3">
    <source>
        <dbReference type="ARBA" id="ARBA00022475"/>
    </source>
</evidence>
<dbReference type="InterPro" id="IPR055348">
    <property type="entry name" value="DctQ"/>
</dbReference>